<dbReference type="OrthoDB" id="9792392at2"/>
<dbReference type="RefSeq" id="WP_057666425.1">
    <property type="nucleotide sequence ID" value="NZ_LDJH01000017.1"/>
</dbReference>
<name>A0A0R0BIJ3_9GAMM</name>
<evidence type="ECO:0000313" key="1">
    <source>
        <dbReference type="EMBL" id="KRG57008.1"/>
    </source>
</evidence>
<dbReference type="InterPro" id="IPR011008">
    <property type="entry name" value="Dimeric_a/b-barrel"/>
</dbReference>
<organism evidence="1 2">
    <name type="scientific">Stenotrophomonas koreensis</name>
    <dbReference type="NCBI Taxonomy" id="266128"/>
    <lineage>
        <taxon>Bacteria</taxon>
        <taxon>Pseudomonadati</taxon>
        <taxon>Pseudomonadota</taxon>
        <taxon>Gammaproteobacteria</taxon>
        <taxon>Lysobacterales</taxon>
        <taxon>Lysobacteraceae</taxon>
        <taxon>Stenotrophomonas</taxon>
    </lineage>
</organism>
<sequence length="124" mass="13579">MSYIDGFLAAVPVANKSAYLAHAQYMATVFMEYGALQVVENWADDVPHGKLTDFHRAVQAGDGEAVVFSWVRWPDKATRDAGWKAMENDPRMQADSLPMPFDGKRMVYGGFINLLGLPGAAATP</sequence>
<dbReference type="Proteomes" id="UP000051254">
    <property type="component" value="Unassembled WGS sequence"/>
</dbReference>
<dbReference type="Pfam" id="PF07237">
    <property type="entry name" value="DUF1428"/>
    <property type="match status" value="1"/>
</dbReference>
<dbReference type="AlphaFoldDB" id="A0A0R0BIJ3"/>
<gene>
    <name evidence="1" type="ORF">ABB25_10150</name>
</gene>
<comment type="caution">
    <text evidence="1">The sequence shown here is derived from an EMBL/GenBank/DDBJ whole genome shotgun (WGS) entry which is preliminary data.</text>
</comment>
<dbReference type="Gene3D" id="3.30.70.100">
    <property type="match status" value="1"/>
</dbReference>
<reference evidence="1 2" key="1">
    <citation type="submission" date="2015-05" db="EMBL/GenBank/DDBJ databases">
        <title>Genome sequencing and analysis of members of genus Stenotrophomonas.</title>
        <authorList>
            <person name="Patil P.P."/>
            <person name="Midha S."/>
            <person name="Patil P.B."/>
        </authorList>
    </citation>
    <scope>NUCLEOTIDE SEQUENCE [LARGE SCALE GENOMIC DNA]</scope>
    <source>
        <strain evidence="1 2">DSM 17805</strain>
    </source>
</reference>
<dbReference type="PIRSF" id="PIRSF007028">
    <property type="entry name" value="UCP007028"/>
    <property type="match status" value="1"/>
</dbReference>
<dbReference type="InterPro" id="IPR009874">
    <property type="entry name" value="DUF1428"/>
</dbReference>
<dbReference type="PATRIC" id="fig|266128.3.peg.902"/>
<protein>
    <submittedName>
        <fullName evidence="1">RNA signal recognition particle 4.5S RNA</fullName>
    </submittedName>
</protein>
<evidence type="ECO:0000313" key="2">
    <source>
        <dbReference type="Proteomes" id="UP000051254"/>
    </source>
</evidence>
<keyword evidence="2" id="KW-1185">Reference proteome</keyword>
<proteinExistence type="predicted"/>
<accession>A0A0R0BIJ3</accession>
<dbReference type="SUPFAM" id="SSF54909">
    <property type="entry name" value="Dimeric alpha+beta barrel"/>
    <property type="match status" value="1"/>
</dbReference>
<dbReference type="EMBL" id="LDJH01000017">
    <property type="protein sequence ID" value="KRG57008.1"/>
    <property type="molecule type" value="Genomic_DNA"/>
</dbReference>